<evidence type="ECO:0000256" key="10">
    <source>
        <dbReference type="ARBA" id="ARBA00023170"/>
    </source>
</evidence>
<dbReference type="SUPFAM" id="SSF52172">
    <property type="entry name" value="CheY-like"/>
    <property type="match status" value="1"/>
</dbReference>
<dbReference type="InterPro" id="IPR004358">
    <property type="entry name" value="Sig_transdc_His_kin-like_C"/>
</dbReference>
<keyword evidence="1" id="KW-0600">Photoreceptor protein</keyword>
<evidence type="ECO:0000259" key="13">
    <source>
        <dbReference type="PROSITE" id="PS50046"/>
    </source>
</evidence>
<dbReference type="GO" id="GO:0000155">
    <property type="term" value="F:phosphorelay sensor kinase activity"/>
    <property type="evidence" value="ECO:0007669"/>
    <property type="project" value="InterPro"/>
</dbReference>
<evidence type="ECO:0000256" key="5">
    <source>
        <dbReference type="ARBA" id="ARBA00022741"/>
    </source>
</evidence>
<dbReference type="Gene3D" id="3.40.50.2300">
    <property type="match status" value="1"/>
</dbReference>
<evidence type="ECO:0000256" key="8">
    <source>
        <dbReference type="ARBA" id="ARBA00022991"/>
    </source>
</evidence>
<keyword evidence="9" id="KW-0902">Two-component regulatory system</keyword>
<dbReference type="InterPro" id="IPR013515">
    <property type="entry name" value="Phytochrome_cen-reg"/>
</dbReference>
<dbReference type="InterPro" id="IPR035965">
    <property type="entry name" value="PAS-like_dom_sf"/>
</dbReference>
<dbReference type="InterPro" id="IPR001789">
    <property type="entry name" value="Sig_transdc_resp-reg_receiver"/>
</dbReference>
<keyword evidence="17" id="KW-1185">Reference proteome</keyword>
<keyword evidence="10" id="KW-0675">Receptor</keyword>
<dbReference type="Gene3D" id="3.30.450.40">
    <property type="match status" value="1"/>
</dbReference>
<dbReference type="PROSITE" id="PS50109">
    <property type="entry name" value="HIS_KIN"/>
    <property type="match status" value="1"/>
</dbReference>
<dbReference type="InterPro" id="IPR011006">
    <property type="entry name" value="CheY-like_superfamily"/>
</dbReference>
<organism evidence="16 17">
    <name type="scientific">Lepidopterella palustris CBS 459.81</name>
    <dbReference type="NCBI Taxonomy" id="1314670"/>
    <lineage>
        <taxon>Eukaryota</taxon>
        <taxon>Fungi</taxon>
        <taxon>Dikarya</taxon>
        <taxon>Ascomycota</taxon>
        <taxon>Pezizomycotina</taxon>
        <taxon>Dothideomycetes</taxon>
        <taxon>Pleosporomycetidae</taxon>
        <taxon>Mytilinidiales</taxon>
        <taxon>Argynnaceae</taxon>
        <taxon>Lepidopterella</taxon>
    </lineage>
</organism>
<feature type="domain" description="Phytochrome chromophore attachment site" evidence="13">
    <location>
        <begin position="372"/>
        <end position="534"/>
    </location>
</feature>
<dbReference type="InterPro" id="IPR016132">
    <property type="entry name" value="Phyto_chromo_attachment"/>
</dbReference>
<dbReference type="Pfam" id="PF08446">
    <property type="entry name" value="PAS_2"/>
    <property type="match status" value="1"/>
</dbReference>
<protein>
    <recommendedName>
        <fullName evidence="18">Phytochrome</fullName>
    </recommendedName>
</protein>
<accession>A0A8E2E621</accession>
<evidence type="ECO:0000313" key="17">
    <source>
        <dbReference type="Proteomes" id="UP000250266"/>
    </source>
</evidence>
<feature type="compositionally biased region" description="Low complexity" evidence="12">
    <location>
        <begin position="1146"/>
        <end position="1158"/>
    </location>
</feature>
<dbReference type="Pfam" id="PF01590">
    <property type="entry name" value="GAF"/>
    <property type="match status" value="1"/>
</dbReference>
<dbReference type="SUPFAM" id="SSF47384">
    <property type="entry name" value="Homodimeric domain of signal transducing histidine kinase"/>
    <property type="match status" value="1"/>
</dbReference>
<evidence type="ECO:0000256" key="1">
    <source>
        <dbReference type="ARBA" id="ARBA00022543"/>
    </source>
</evidence>
<proteinExistence type="predicted"/>
<dbReference type="OrthoDB" id="2015534at2759"/>
<dbReference type="Gene3D" id="1.10.287.130">
    <property type="match status" value="1"/>
</dbReference>
<evidence type="ECO:0000256" key="3">
    <source>
        <dbReference type="ARBA" id="ARBA00022606"/>
    </source>
</evidence>
<dbReference type="InterPro" id="IPR003018">
    <property type="entry name" value="GAF"/>
</dbReference>
<dbReference type="CDD" id="cd17546">
    <property type="entry name" value="REC_hyHK_CKI1_RcsC-like"/>
    <property type="match status" value="1"/>
</dbReference>
<keyword evidence="5" id="KW-0547">Nucleotide-binding</keyword>
<dbReference type="Proteomes" id="UP000250266">
    <property type="component" value="Unassembled WGS sequence"/>
</dbReference>
<feature type="region of interest" description="Disordered" evidence="12">
    <location>
        <begin position="919"/>
        <end position="939"/>
    </location>
</feature>
<dbReference type="SMART" id="SM00448">
    <property type="entry name" value="REC"/>
    <property type="match status" value="1"/>
</dbReference>
<evidence type="ECO:0000256" key="12">
    <source>
        <dbReference type="SAM" id="MobiDB-lite"/>
    </source>
</evidence>
<dbReference type="SMART" id="SM00387">
    <property type="entry name" value="HATPase_c"/>
    <property type="match status" value="1"/>
</dbReference>
<keyword evidence="8" id="KW-0157">Chromophore</keyword>
<dbReference type="InterPro" id="IPR003594">
    <property type="entry name" value="HATPase_dom"/>
</dbReference>
<dbReference type="Pfam" id="PF00072">
    <property type="entry name" value="Response_reg"/>
    <property type="match status" value="1"/>
</dbReference>
<feature type="domain" description="Histidine kinase" evidence="14">
    <location>
        <begin position="743"/>
        <end position="981"/>
    </location>
</feature>
<dbReference type="Pfam" id="PF02518">
    <property type="entry name" value="HATPase_c"/>
    <property type="match status" value="1"/>
</dbReference>
<keyword evidence="7" id="KW-0067">ATP-binding</keyword>
<name>A0A8E2E621_9PEZI</name>
<dbReference type="InterPro" id="IPR003661">
    <property type="entry name" value="HisK_dim/P_dom"/>
</dbReference>
<dbReference type="PANTHER" id="PTHR43065">
    <property type="entry name" value="SENSOR HISTIDINE KINASE"/>
    <property type="match status" value="1"/>
</dbReference>
<dbReference type="InterPro" id="IPR005467">
    <property type="entry name" value="His_kinase_dom"/>
</dbReference>
<dbReference type="InterPro" id="IPR036097">
    <property type="entry name" value="HisK_dim/P_sf"/>
</dbReference>
<dbReference type="Pfam" id="PF00360">
    <property type="entry name" value="PHY"/>
    <property type="match status" value="1"/>
</dbReference>
<keyword evidence="4" id="KW-0808">Transferase</keyword>
<evidence type="ECO:0000256" key="6">
    <source>
        <dbReference type="ARBA" id="ARBA00022777"/>
    </source>
</evidence>
<dbReference type="GO" id="GO:0005524">
    <property type="term" value="F:ATP binding"/>
    <property type="evidence" value="ECO:0007669"/>
    <property type="project" value="UniProtKB-KW"/>
</dbReference>
<dbReference type="Pfam" id="PF00512">
    <property type="entry name" value="HisKA"/>
    <property type="match status" value="1"/>
</dbReference>
<dbReference type="GO" id="GO:0009584">
    <property type="term" value="P:detection of visible light"/>
    <property type="evidence" value="ECO:0007669"/>
    <property type="project" value="InterPro"/>
</dbReference>
<feature type="region of interest" description="Disordered" evidence="12">
    <location>
        <begin position="1142"/>
        <end position="1162"/>
    </location>
</feature>
<keyword evidence="3" id="KW-0716">Sensory transduction</keyword>
<dbReference type="EMBL" id="KV745097">
    <property type="protein sequence ID" value="OCK77846.1"/>
    <property type="molecule type" value="Genomic_DNA"/>
</dbReference>
<dbReference type="Gene3D" id="3.30.450.20">
    <property type="entry name" value="PAS domain"/>
    <property type="match status" value="2"/>
</dbReference>
<dbReference type="PANTHER" id="PTHR43065:SF10">
    <property type="entry name" value="PEROXIDE STRESS-ACTIVATED HISTIDINE KINASE MAK3"/>
    <property type="match status" value="1"/>
</dbReference>
<dbReference type="InterPro" id="IPR036890">
    <property type="entry name" value="HATPase_C_sf"/>
</dbReference>
<feature type="region of interest" description="Disordered" evidence="12">
    <location>
        <begin position="1038"/>
        <end position="1061"/>
    </location>
</feature>
<evidence type="ECO:0000256" key="7">
    <source>
        <dbReference type="ARBA" id="ARBA00022840"/>
    </source>
</evidence>
<evidence type="ECO:0000256" key="9">
    <source>
        <dbReference type="ARBA" id="ARBA00023012"/>
    </source>
</evidence>
<dbReference type="GO" id="GO:0009881">
    <property type="term" value="F:photoreceptor activity"/>
    <property type="evidence" value="ECO:0007669"/>
    <property type="project" value="UniProtKB-KW"/>
</dbReference>
<dbReference type="PROSITE" id="PS50046">
    <property type="entry name" value="PHYTOCHROME_2"/>
    <property type="match status" value="1"/>
</dbReference>
<evidence type="ECO:0000313" key="16">
    <source>
        <dbReference type="EMBL" id="OCK77846.1"/>
    </source>
</evidence>
<dbReference type="SUPFAM" id="SSF55874">
    <property type="entry name" value="ATPase domain of HSP90 chaperone/DNA topoisomerase II/histidine kinase"/>
    <property type="match status" value="1"/>
</dbReference>
<feature type="modified residue" description="4-aspartylphosphate" evidence="11">
    <location>
        <position position="1120"/>
    </location>
</feature>
<evidence type="ECO:0000256" key="4">
    <source>
        <dbReference type="ARBA" id="ARBA00022679"/>
    </source>
</evidence>
<feature type="domain" description="Response regulatory" evidence="15">
    <location>
        <begin position="1069"/>
        <end position="1217"/>
    </location>
</feature>
<dbReference type="PROSITE" id="PS50110">
    <property type="entry name" value="RESPONSE_REGULATORY"/>
    <property type="match status" value="1"/>
</dbReference>
<dbReference type="GO" id="GO:0006355">
    <property type="term" value="P:regulation of DNA-templated transcription"/>
    <property type="evidence" value="ECO:0007669"/>
    <property type="project" value="InterPro"/>
</dbReference>
<dbReference type="SUPFAM" id="SSF55785">
    <property type="entry name" value="PYP-like sensor domain (PAS domain)"/>
    <property type="match status" value="1"/>
</dbReference>
<evidence type="ECO:0000256" key="2">
    <source>
        <dbReference type="ARBA" id="ARBA00022553"/>
    </source>
</evidence>
<dbReference type="Gene3D" id="3.30.450.270">
    <property type="match status" value="1"/>
</dbReference>
<gene>
    <name evidence="16" type="ORF">K432DRAFT_445052</name>
</gene>
<keyword evidence="2 11" id="KW-0597">Phosphoprotein</keyword>
<reference evidence="16 17" key="1">
    <citation type="journal article" date="2016" name="Nat. Commun.">
        <title>Ectomycorrhizal ecology is imprinted in the genome of the dominant symbiotic fungus Cenococcum geophilum.</title>
        <authorList>
            <consortium name="DOE Joint Genome Institute"/>
            <person name="Peter M."/>
            <person name="Kohler A."/>
            <person name="Ohm R.A."/>
            <person name="Kuo A."/>
            <person name="Krutzmann J."/>
            <person name="Morin E."/>
            <person name="Arend M."/>
            <person name="Barry K.W."/>
            <person name="Binder M."/>
            <person name="Choi C."/>
            <person name="Clum A."/>
            <person name="Copeland A."/>
            <person name="Grisel N."/>
            <person name="Haridas S."/>
            <person name="Kipfer T."/>
            <person name="LaButti K."/>
            <person name="Lindquist E."/>
            <person name="Lipzen A."/>
            <person name="Maire R."/>
            <person name="Meier B."/>
            <person name="Mihaltcheva S."/>
            <person name="Molinier V."/>
            <person name="Murat C."/>
            <person name="Poggeler S."/>
            <person name="Quandt C.A."/>
            <person name="Sperisen C."/>
            <person name="Tritt A."/>
            <person name="Tisserant E."/>
            <person name="Crous P.W."/>
            <person name="Henrissat B."/>
            <person name="Nehls U."/>
            <person name="Egli S."/>
            <person name="Spatafora J.W."/>
            <person name="Grigoriev I.V."/>
            <person name="Martin F.M."/>
        </authorList>
    </citation>
    <scope>NUCLEOTIDE SEQUENCE [LARGE SCALE GENOMIC DNA]</scope>
    <source>
        <strain evidence="16 17">CBS 459.81</strain>
    </source>
</reference>
<evidence type="ECO:0000259" key="15">
    <source>
        <dbReference type="PROSITE" id="PS50110"/>
    </source>
</evidence>
<dbReference type="Gene3D" id="3.30.565.10">
    <property type="entry name" value="Histidine kinase-like ATPase, C-terminal domain"/>
    <property type="match status" value="1"/>
</dbReference>
<dbReference type="InterPro" id="IPR029016">
    <property type="entry name" value="GAF-like_dom_sf"/>
</dbReference>
<dbReference type="InterPro" id="IPR043150">
    <property type="entry name" value="Phytochrome_PHY_sf"/>
</dbReference>
<dbReference type="SMART" id="SM00388">
    <property type="entry name" value="HisKA"/>
    <property type="match status" value="1"/>
</dbReference>
<sequence>MPGTDSSRKHIAQITESKIQTVSFLITRRTAPCGSGFGGTIRLPFTSVDLIDGRQEQGTNFERGQCGAYPSYSPETNQRNVVVVESPSSEKDEAIWASIAERVPSLHPPTSIESENAHHRPPTVSVDEALAQRSSGRESQHIVYTERCEYALEGEEGHGVISGIRRVFTRCEDEQIHIPGAIQSHGMLVAIERREEPDLNYVPRIVSENSHSVCQYSPRDIFALDSFLRIFPAHQRPLFHSQARAVWSKFVTSSQSSEPKVFSVAFMDPGGYLIPCWCAMHVSPGPRSLLICEFEHQEHPRMDPSVTPENLPSTLFNTLDSDPLDAASSLQSRSLPLSSSLPIADLFAGDGRTMEVLNIMCQIQKQLSAAREVQYLLNIIVGVIHELTTFHRCMVYKFDESFNGTVVAELINPQASRDFYKGLHFPSTDIPKQARNLYKINKVRVLFDRAQEPARLVCRSVGDLNTPLDLTHSYLRAMSPVHLKYLGNMGVRSTMSVSLDYRHELWGLICCHSYGPTGTKIPFPVRELCYWVGLCASNCLDKLLNATKLDSRKVINSLRISANPHIYITASSEELLHLFQADFGFLVVREEARTIGKLSSYLEAVTLLRYVYFRKFENIFASQNISQDFTDLNYEPEFQVIAGLLFIPLSPIAGDFVLLFRHNQIKEVHWAGNPNLKSAGVLEPRDNFKKWTEKVHGTCREWTEEQFEAAAMARLVYGNFSRVWREKETALNETRMKRLLLLNLSHEVRTPLNAIVNYLEMALEKPLENSTKQILSMSHSASKSLIYVIDDLLHLTGNRAEPSSLLTEPFDIQIGLQETINNLKQHALQKSLTFDVAQDPDFPQYVQGDLERLQKAVSSLVLNALQNTSKGGITVRLKHTPQGEKGCVVNISVKDTGNGMSESDLDDLFQEFEQVPGEEVQSHQTPMAAENANPGQEERHGRLGLGLALVARFIKNCNGQIRVTSKEGQGTTFTLDVPYELCSESSHPLQSIGSPREDHSECQQPDAVRVNSSLPPPETAFRWNAVAGTDVSVKKTNMERSASVGYPSADPIPTLSRDTESSKLDDSLEVLVADDNNVNLSILQRRLEQMGHEVRTSRDGQECFDIFKEHHERIDFILMDLNMPFVDGIRATTMIRAAEGRRSLCQTQSQDQSADQSQIRPPPLSRAAQICGRTPIFAVSASLKIEAQSGLMEAGFDGWLVKPINFRRLNVVLAGALSRDKRKEGIYHEKEFRLGGWFS</sequence>
<dbReference type="CDD" id="cd00082">
    <property type="entry name" value="HisKA"/>
    <property type="match status" value="1"/>
</dbReference>
<feature type="region of interest" description="Disordered" evidence="12">
    <location>
        <begin position="985"/>
        <end position="1016"/>
    </location>
</feature>
<dbReference type="PRINTS" id="PR00344">
    <property type="entry name" value="BCTRLSENSOR"/>
</dbReference>
<keyword evidence="6" id="KW-0418">Kinase</keyword>
<evidence type="ECO:0000259" key="14">
    <source>
        <dbReference type="PROSITE" id="PS50109"/>
    </source>
</evidence>
<dbReference type="InterPro" id="IPR013654">
    <property type="entry name" value="PAS_2"/>
</dbReference>
<dbReference type="AlphaFoldDB" id="A0A8E2E621"/>
<evidence type="ECO:0008006" key="18">
    <source>
        <dbReference type="Google" id="ProtNLM"/>
    </source>
</evidence>
<evidence type="ECO:0000256" key="11">
    <source>
        <dbReference type="PROSITE-ProRule" id="PRU00169"/>
    </source>
</evidence>
<feature type="region of interest" description="Disordered" evidence="12">
    <location>
        <begin position="106"/>
        <end position="138"/>
    </location>
</feature>
<dbReference type="SUPFAM" id="SSF55781">
    <property type="entry name" value="GAF domain-like"/>
    <property type="match status" value="2"/>
</dbReference>